<feature type="transmembrane region" description="Helical" evidence="1">
    <location>
        <begin position="60"/>
        <end position="82"/>
    </location>
</feature>
<name>A0A8C0EP56_BUBBB</name>
<evidence type="ECO:0000256" key="1">
    <source>
        <dbReference type="SAM" id="Phobius"/>
    </source>
</evidence>
<reference evidence="2" key="1">
    <citation type="submission" date="2025-08" db="UniProtKB">
        <authorList>
            <consortium name="Ensembl"/>
        </authorList>
    </citation>
    <scope>IDENTIFICATION</scope>
</reference>
<dbReference type="Proteomes" id="UP000694567">
    <property type="component" value="Unplaced"/>
</dbReference>
<evidence type="ECO:0000313" key="2">
    <source>
        <dbReference type="Ensembl" id="ENSBOBP00000004247.1"/>
    </source>
</evidence>
<accession>A0A8C0EP56</accession>
<keyword evidence="1" id="KW-0472">Membrane</keyword>
<organism evidence="2 3">
    <name type="scientific">Bubo bubo</name>
    <name type="common">Eurasian eagle-owl</name>
    <name type="synonym">Strix bubo</name>
    <dbReference type="NCBI Taxonomy" id="30461"/>
    <lineage>
        <taxon>Eukaryota</taxon>
        <taxon>Metazoa</taxon>
        <taxon>Chordata</taxon>
        <taxon>Craniata</taxon>
        <taxon>Vertebrata</taxon>
        <taxon>Euteleostomi</taxon>
        <taxon>Archelosauria</taxon>
        <taxon>Archosauria</taxon>
        <taxon>Dinosauria</taxon>
        <taxon>Saurischia</taxon>
        <taxon>Theropoda</taxon>
        <taxon>Coelurosauria</taxon>
        <taxon>Aves</taxon>
        <taxon>Neognathae</taxon>
        <taxon>Neoaves</taxon>
        <taxon>Telluraves</taxon>
        <taxon>Strigiformes</taxon>
        <taxon>Strigidae</taxon>
        <taxon>Bubo</taxon>
    </lineage>
</organism>
<keyword evidence="1" id="KW-0812">Transmembrane</keyword>
<keyword evidence="3" id="KW-1185">Reference proteome</keyword>
<dbReference type="AlphaFoldDB" id="A0A8C0EP56"/>
<dbReference type="Ensembl" id="ENSBOBT00000004353.1">
    <property type="protein sequence ID" value="ENSBOBP00000004247.1"/>
    <property type="gene ID" value="ENSBOBG00000002900.1"/>
</dbReference>
<keyword evidence="1" id="KW-1133">Transmembrane helix</keyword>
<proteinExistence type="predicted"/>
<protein>
    <submittedName>
        <fullName evidence="2">Uncharacterized protein</fullName>
    </submittedName>
</protein>
<reference evidence="2" key="2">
    <citation type="submission" date="2025-09" db="UniProtKB">
        <authorList>
            <consortium name="Ensembl"/>
        </authorList>
    </citation>
    <scope>IDENTIFICATION</scope>
</reference>
<evidence type="ECO:0000313" key="3">
    <source>
        <dbReference type="Proteomes" id="UP000694567"/>
    </source>
</evidence>
<sequence>MFWDREEDDLNFCVHWEGLHPYSDFLHQLQRGLILQIQLSQYILVWTDEYNLKRFMGSDFFLIKGALCFTVTLKVLFIVTFFRSLLGR</sequence>